<evidence type="ECO:0000313" key="2">
    <source>
        <dbReference type="EMBL" id="KAF5377256.1"/>
    </source>
</evidence>
<reference evidence="2 3" key="1">
    <citation type="journal article" date="2020" name="ISME J.">
        <title>Uncovering the hidden diversity of litter-decomposition mechanisms in mushroom-forming fungi.</title>
        <authorList>
            <person name="Floudas D."/>
            <person name="Bentzer J."/>
            <person name="Ahren D."/>
            <person name="Johansson T."/>
            <person name="Persson P."/>
            <person name="Tunlid A."/>
        </authorList>
    </citation>
    <scope>NUCLEOTIDE SEQUENCE [LARGE SCALE GENOMIC DNA]</scope>
    <source>
        <strain evidence="2 3">CBS 661.87</strain>
    </source>
</reference>
<evidence type="ECO:0000256" key="1">
    <source>
        <dbReference type="SAM" id="MobiDB-lite"/>
    </source>
</evidence>
<dbReference type="OrthoDB" id="2649166at2759"/>
<feature type="region of interest" description="Disordered" evidence="1">
    <location>
        <begin position="126"/>
        <end position="206"/>
    </location>
</feature>
<dbReference type="EMBL" id="JAACJP010000024">
    <property type="protein sequence ID" value="KAF5377256.1"/>
    <property type="molecule type" value="Genomic_DNA"/>
</dbReference>
<feature type="region of interest" description="Disordered" evidence="1">
    <location>
        <begin position="406"/>
        <end position="445"/>
    </location>
</feature>
<protein>
    <submittedName>
        <fullName evidence="2">Uncharacterized protein</fullName>
    </submittedName>
</protein>
<gene>
    <name evidence="2" type="ORF">D9615_006366</name>
</gene>
<feature type="compositionally biased region" description="Polar residues" evidence="1">
    <location>
        <begin position="256"/>
        <end position="279"/>
    </location>
</feature>
<dbReference type="Proteomes" id="UP000565441">
    <property type="component" value="Unassembled WGS sequence"/>
</dbReference>
<organism evidence="2 3">
    <name type="scientific">Tricholomella constricta</name>
    <dbReference type="NCBI Taxonomy" id="117010"/>
    <lineage>
        <taxon>Eukaryota</taxon>
        <taxon>Fungi</taxon>
        <taxon>Dikarya</taxon>
        <taxon>Basidiomycota</taxon>
        <taxon>Agaricomycotina</taxon>
        <taxon>Agaricomycetes</taxon>
        <taxon>Agaricomycetidae</taxon>
        <taxon>Agaricales</taxon>
        <taxon>Tricholomatineae</taxon>
        <taxon>Lyophyllaceae</taxon>
        <taxon>Tricholomella</taxon>
    </lineage>
</organism>
<proteinExistence type="predicted"/>
<feature type="region of interest" description="Disordered" evidence="1">
    <location>
        <begin position="241"/>
        <end position="288"/>
    </location>
</feature>
<dbReference type="AlphaFoldDB" id="A0A8H5M1J3"/>
<feature type="region of interest" description="Disordered" evidence="1">
    <location>
        <begin position="555"/>
        <end position="574"/>
    </location>
</feature>
<name>A0A8H5M1J3_9AGAR</name>
<keyword evidence="3" id="KW-1185">Reference proteome</keyword>
<evidence type="ECO:0000313" key="3">
    <source>
        <dbReference type="Proteomes" id="UP000565441"/>
    </source>
</evidence>
<sequence>MRRHSNPSPIPSTAAPLVGEDSASLVPTRPTSPTGPRDHTETQRSLQQASAALEAAYRRIRQVRRNLLEVTGGMPLDHPTRSSDVINVGPDHDAIVLTDPYSAYVEQLRHLTDSPTMAAEPELRGTNGFLELPPLNTPSPADLTSPRTQNLPDLSHRPYPLPRRAQLYQFSRRRDDYMDDPSTSLGRRVAAREAASASNSEPGSTSATLNSLYRFDGNPAQLLASIERDIDLFRSLARQRRGDAAPAPAPGPDGATNSASTRPSLVVNDTVSRSESAGSGSRVMESFPTSRRRRLLIHNNRLSGSFQPDRLSLLSNISVQNLPTPVSAGNPRPLLFEEPSTYLPAANFTEPDTRPNFAEDSIEEQRNYIIRRRYNADGEEHVHPINLEWIDETPMWIGPGGILREHERRARESSQSVQEGGPQRRRGWARLDADGNEIPSDEEEELERIRAEYRIQAQTRPRTYYHTTEAQSHPGFHSLQAATTSTSLIPDESASILGSIPRVRLNVRDSRLSYESVKQPVAAVDVITRKETSYSSSVFCNPLPMPIEEMVWSPPKRKPPRVVTVPGHASLAGR</sequence>
<accession>A0A8H5M1J3</accession>
<comment type="caution">
    <text evidence="2">The sequence shown here is derived from an EMBL/GenBank/DDBJ whole genome shotgun (WGS) entry which is preliminary data.</text>
</comment>
<feature type="region of interest" description="Disordered" evidence="1">
    <location>
        <begin position="1"/>
        <end position="50"/>
    </location>
</feature>